<dbReference type="SUPFAM" id="SSF52743">
    <property type="entry name" value="Subtilisin-like"/>
    <property type="match status" value="1"/>
</dbReference>
<comment type="similarity">
    <text evidence="2 10 11">Belongs to the peptidase S8 family.</text>
</comment>
<dbReference type="GO" id="GO:0004252">
    <property type="term" value="F:serine-type endopeptidase activity"/>
    <property type="evidence" value="ECO:0007669"/>
    <property type="project" value="UniProtKB-UniRule"/>
</dbReference>
<dbReference type="GO" id="GO:0006508">
    <property type="term" value="P:proteolysis"/>
    <property type="evidence" value="ECO:0007669"/>
    <property type="project" value="UniProtKB-KW"/>
</dbReference>
<evidence type="ECO:0000256" key="12">
    <source>
        <dbReference type="SAM" id="MobiDB-lite"/>
    </source>
</evidence>
<keyword evidence="5 13" id="KW-0812">Transmembrane</keyword>
<evidence type="ECO:0000313" key="16">
    <source>
        <dbReference type="Proteomes" id="UP000077519"/>
    </source>
</evidence>
<gene>
    <name evidence="15" type="ORF">A3K89_14080</name>
</gene>
<evidence type="ECO:0000256" key="6">
    <source>
        <dbReference type="ARBA" id="ARBA00022801"/>
    </source>
</evidence>
<dbReference type="Pfam" id="PF00082">
    <property type="entry name" value="Peptidase_S8"/>
    <property type="match status" value="1"/>
</dbReference>
<keyword evidence="16" id="KW-1185">Reference proteome</keyword>
<feature type="compositionally biased region" description="Polar residues" evidence="12">
    <location>
        <begin position="477"/>
        <end position="486"/>
    </location>
</feature>
<comment type="subcellular location">
    <subcellularLocation>
        <location evidence="1">Cell membrane</location>
        <topology evidence="1">Single-pass membrane protein</topology>
    </subcellularLocation>
</comment>
<dbReference type="InterPro" id="IPR036852">
    <property type="entry name" value="Peptidase_S8/S53_dom_sf"/>
</dbReference>
<dbReference type="NCBIfam" id="TIGR03921">
    <property type="entry name" value="T7SS_mycosin"/>
    <property type="match status" value="1"/>
</dbReference>
<evidence type="ECO:0000256" key="5">
    <source>
        <dbReference type="ARBA" id="ARBA00022692"/>
    </source>
</evidence>
<dbReference type="PROSITE" id="PS51892">
    <property type="entry name" value="SUBTILASE"/>
    <property type="match status" value="1"/>
</dbReference>
<keyword evidence="4 10" id="KW-0645">Protease</keyword>
<dbReference type="EMBL" id="LVHI01000041">
    <property type="protein sequence ID" value="OAK51004.1"/>
    <property type="molecule type" value="Genomic_DNA"/>
</dbReference>
<name>A0A177Y678_9NOCA</name>
<evidence type="ECO:0000259" key="14">
    <source>
        <dbReference type="Pfam" id="PF00082"/>
    </source>
</evidence>
<protein>
    <submittedName>
        <fullName evidence="15">Type VII secretion-associated serine protease</fullName>
    </submittedName>
</protein>
<accession>A0A177Y678</accession>
<evidence type="ECO:0000313" key="15">
    <source>
        <dbReference type="EMBL" id="OAK51004.1"/>
    </source>
</evidence>
<dbReference type="InterPro" id="IPR050131">
    <property type="entry name" value="Peptidase_S8_subtilisin-like"/>
</dbReference>
<dbReference type="Gene3D" id="3.40.50.200">
    <property type="entry name" value="Peptidase S8/S53 domain"/>
    <property type="match status" value="1"/>
</dbReference>
<proteinExistence type="inferred from homology"/>
<evidence type="ECO:0000256" key="10">
    <source>
        <dbReference type="PROSITE-ProRule" id="PRU01240"/>
    </source>
</evidence>
<evidence type="ECO:0000256" key="9">
    <source>
        <dbReference type="ARBA" id="ARBA00023136"/>
    </source>
</evidence>
<keyword evidence="7 10" id="KW-0720">Serine protease</keyword>
<dbReference type="Proteomes" id="UP000077519">
    <property type="component" value="Unassembled WGS sequence"/>
</dbReference>
<keyword evidence="6 10" id="KW-0378">Hydrolase</keyword>
<dbReference type="InterPro" id="IPR000209">
    <property type="entry name" value="Peptidase_S8/S53_dom"/>
</dbReference>
<dbReference type="PANTHER" id="PTHR43806:SF11">
    <property type="entry name" value="CEREVISIN-RELATED"/>
    <property type="match status" value="1"/>
</dbReference>
<dbReference type="PROSITE" id="PS00138">
    <property type="entry name" value="SUBTILASE_SER"/>
    <property type="match status" value="1"/>
</dbReference>
<evidence type="ECO:0000256" key="8">
    <source>
        <dbReference type="ARBA" id="ARBA00022989"/>
    </source>
</evidence>
<feature type="active site" description="Charge relay system" evidence="10">
    <location>
        <position position="141"/>
    </location>
</feature>
<dbReference type="InterPro" id="IPR015500">
    <property type="entry name" value="Peptidase_S8_subtilisin-rel"/>
</dbReference>
<comment type="caution">
    <text evidence="15">The sequence shown here is derived from an EMBL/GenBank/DDBJ whole genome shotgun (WGS) entry which is preliminary data.</text>
</comment>
<dbReference type="InterPro" id="IPR022398">
    <property type="entry name" value="Peptidase_S8_His-AS"/>
</dbReference>
<evidence type="ECO:0000256" key="11">
    <source>
        <dbReference type="RuleBase" id="RU003355"/>
    </source>
</evidence>
<dbReference type="PROSITE" id="PS00137">
    <property type="entry name" value="SUBTILASE_HIS"/>
    <property type="match status" value="1"/>
</dbReference>
<dbReference type="AlphaFoldDB" id="A0A177Y678"/>
<keyword evidence="9 13" id="KW-0472">Membrane</keyword>
<dbReference type="GO" id="GO:0005886">
    <property type="term" value="C:plasma membrane"/>
    <property type="evidence" value="ECO:0007669"/>
    <property type="project" value="UniProtKB-SubCell"/>
</dbReference>
<dbReference type="InterPro" id="IPR023834">
    <property type="entry name" value="T7SS_pept_S8A_mycosin"/>
</dbReference>
<dbReference type="InterPro" id="IPR023828">
    <property type="entry name" value="Peptidase_S8_Ser-AS"/>
</dbReference>
<dbReference type="PROSITE" id="PS00136">
    <property type="entry name" value="SUBTILASE_ASP"/>
    <property type="match status" value="1"/>
</dbReference>
<evidence type="ECO:0000256" key="13">
    <source>
        <dbReference type="SAM" id="Phobius"/>
    </source>
</evidence>
<evidence type="ECO:0000256" key="1">
    <source>
        <dbReference type="ARBA" id="ARBA00004162"/>
    </source>
</evidence>
<sequence>MLGVRAVLGHARAVTTQLLRVGCLIGAVVVLTAAGPGVGVSGAERPVVDASLLPEPAPPVPPDPTEQRNACVPVTSVVDGPAVPDAQRALDFGAVWPITRGAGQLVAVIDTGVTPHPRLPGLRPGGDYVHTDDGLSDCDAHGTLVAGLIAAQTVPGSGFAGGAPDAQIISIRQSSNAFQKERTPEEEEQSPVENAAGYGNVMTMARAVRTAADLGATVINISEVACVPASGGIADGPLGAAIDYAARIKNVVIVAAAGNIGGGGEGQCSAQNPLPDPTDPYADQWNRTATIATPAWFDDQVLTVGSVDPDGYPSGFTLAGPWVDVAAPGTGMTSLSPSGNGLTDGTVDNQGNARPIQGTSFAAPLVAAVAALVRAHRPDLSAAQVIERIEATAHQPAEGWNPLVGNGVVDPVAAVTGQVDGMPAISAAAPVPVPAPVVPVPPDPRPRSAALWGTAAVGVLLALGLGVAVPLRAQRRPVNSTATQRHSVADRRRRGP</sequence>
<evidence type="ECO:0000256" key="4">
    <source>
        <dbReference type="ARBA" id="ARBA00022670"/>
    </source>
</evidence>
<reference evidence="15 16" key="1">
    <citation type="submission" date="2016-03" db="EMBL/GenBank/DDBJ databases">
        <title>Genome sequence of Rhodococcus kyotonensis KB10.</title>
        <authorList>
            <person name="Jeong H."/>
            <person name="Hong C.E."/>
            <person name="Jo S.H."/>
            <person name="Park J.M."/>
        </authorList>
    </citation>
    <scope>NUCLEOTIDE SEQUENCE [LARGE SCALE GENOMIC DNA]</scope>
    <source>
        <strain evidence="15 16">KB10</strain>
    </source>
</reference>
<feature type="region of interest" description="Disordered" evidence="12">
    <location>
        <begin position="477"/>
        <end position="496"/>
    </location>
</feature>
<feature type="domain" description="Peptidase S8/S53" evidence="14">
    <location>
        <begin position="101"/>
        <end position="407"/>
    </location>
</feature>
<evidence type="ECO:0000256" key="2">
    <source>
        <dbReference type="ARBA" id="ARBA00011073"/>
    </source>
</evidence>
<dbReference type="PANTHER" id="PTHR43806">
    <property type="entry name" value="PEPTIDASE S8"/>
    <property type="match status" value="1"/>
</dbReference>
<dbReference type="PRINTS" id="PR00723">
    <property type="entry name" value="SUBTILISIN"/>
</dbReference>
<organism evidence="15 16">
    <name type="scientific">Rhodococcoides kyotonense</name>
    <dbReference type="NCBI Taxonomy" id="398843"/>
    <lineage>
        <taxon>Bacteria</taxon>
        <taxon>Bacillati</taxon>
        <taxon>Actinomycetota</taxon>
        <taxon>Actinomycetes</taxon>
        <taxon>Mycobacteriales</taxon>
        <taxon>Nocardiaceae</taxon>
        <taxon>Rhodococcoides</taxon>
    </lineage>
</organism>
<feature type="active site" description="Charge relay system" evidence="10">
    <location>
        <position position="110"/>
    </location>
</feature>
<evidence type="ECO:0000256" key="7">
    <source>
        <dbReference type="ARBA" id="ARBA00022825"/>
    </source>
</evidence>
<keyword evidence="3" id="KW-1003">Cell membrane</keyword>
<evidence type="ECO:0000256" key="3">
    <source>
        <dbReference type="ARBA" id="ARBA00022475"/>
    </source>
</evidence>
<feature type="transmembrane region" description="Helical" evidence="13">
    <location>
        <begin position="449"/>
        <end position="471"/>
    </location>
</feature>
<keyword evidence="8 13" id="KW-1133">Transmembrane helix</keyword>
<feature type="active site" description="Charge relay system" evidence="10">
    <location>
        <position position="360"/>
    </location>
</feature>
<dbReference type="InterPro" id="IPR023827">
    <property type="entry name" value="Peptidase_S8_Asp-AS"/>
</dbReference>